<protein>
    <submittedName>
        <fullName evidence="5">Rhamnogalacturonan acetylesterase</fullName>
    </submittedName>
</protein>
<dbReference type="PANTHER" id="PTHR43695">
    <property type="entry name" value="PUTATIVE (AFU_ORTHOLOGUE AFUA_2G17250)-RELATED"/>
    <property type="match status" value="1"/>
</dbReference>
<feature type="domain" description="SGNH hydrolase-type esterase" evidence="4">
    <location>
        <begin position="46"/>
        <end position="239"/>
    </location>
</feature>
<evidence type="ECO:0000313" key="6">
    <source>
        <dbReference type="Proteomes" id="UP000309488"/>
    </source>
</evidence>
<keyword evidence="6" id="KW-1185">Reference proteome</keyword>
<dbReference type="InterPro" id="IPR036514">
    <property type="entry name" value="SGNH_hydro_sf"/>
</dbReference>
<dbReference type="InterPro" id="IPR013830">
    <property type="entry name" value="SGNH_hydro"/>
</dbReference>
<sequence length="261" mass="29935">MKQSFIFFIVNFMLMRRRIIYLFSISIFTLMSFTVWEKDSITLYIIGDSTAANKAKDKFPETGWGMELQPFFDTEVKIDNRALNGRSTKSFINEKRWEAILTTLKEGDFVLIEFGHNDEKIENPKVGTSLDEFKANLIKYIQETQAKKAYPILLTPIVRRNFQNGILVDTHKGYPDVVRKLADSLHIPLIDMQRKTEKFVSSLGDEPSKKIYNHVDSGHVNYPKGLTDNTHLNVEGAKAFASLVAEGIKETKTRLAKHLIK</sequence>
<dbReference type="Pfam" id="PF13472">
    <property type="entry name" value="Lipase_GDSL_2"/>
    <property type="match status" value="1"/>
</dbReference>
<keyword evidence="3" id="KW-0472">Membrane</keyword>
<keyword evidence="3" id="KW-1133">Transmembrane helix</keyword>
<dbReference type="AlphaFoldDB" id="A0A4U1CKL3"/>
<dbReference type="Gene3D" id="3.40.50.1110">
    <property type="entry name" value="SGNH hydrolase"/>
    <property type="match status" value="1"/>
</dbReference>
<organism evidence="5 6">
    <name type="scientific">Pedobacter polaris</name>
    <dbReference type="NCBI Taxonomy" id="2571273"/>
    <lineage>
        <taxon>Bacteria</taxon>
        <taxon>Pseudomonadati</taxon>
        <taxon>Bacteroidota</taxon>
        <taxon>Sphingobacteriia</taxon>
        <taxon>Sphingobacteriales</taxon>
        <taxon>Sphingobacteriaceae</taxon>
        <taxon>Pedobacter</taxon>
    </lineage>
</organism>
<comment type="caution">
    <text evidence="5">The sequence shown here is derived from an EMBL/GenBank/DDBJ whole genome shotgun (WGS) entry which is preliminary data.</text>
</comment>
<reference evidence="5 6" key="1">
    <citation type="submission" date="2019-04" db="EMBL/GenBank/DDBJ databases">
        <title>Pedobacter sp. RP-3-22 sp. nov., isolated from Arctic soil.</title>
        <authorList>
            <person name="Dahal R.H."/>
            <person name="Kim D.-U."/>
        </authorList>
    </citation>
    <scope>NUCLEOTIDE SEQUENCE [LARGE SCALE GENOMIC DNA]</scope>
    <source>
        <strain evidence="5 6">RP-3-22</strain>
    </source>
</reference>
<dbReference type="SUPFAM" id="SSF52266">
    <property type="entry name" value="SGNH hydrolase"/>
    <property type="match status" value="1"/>
</dbReference>
<keyword evidence="3" id="KW-0812">Transmembrane</keyword>
<evidence type="ECO:0000313" key="5">
    <source>
        <dbReference type="EMBL" id="TKC06729.1"/>
    </source>
</evidence>
<keyword evidence="2" id="KW-0378">Hydrolase</keyword>
<dbReference type="OrthoDB" id="9807041at2"/>
<proteinExistence type="inferred from homology"/>
<evidence type="ECO:0000259" key="4">
    <source>
        <dbReference type="Pfam" id="PF13472"/>
    </source>
</evidence>
<comment type="similarity">
    <text evidence="1">Belongs to the 'GDSL' lipolytic enzyme family.</text>
</comment>
<evidence type="ECO:0000256" key="2">
    <source>
        <dbReference type="ARBA" id="ARBA00022801"/>
    </source>
</evidence>
<accession>A0A4U1CKL3</accession>
<dbReference type="Proteomes" id="UP000309488">
    <property type="component" value="Unassembled WGS sequence"/>
</dbReference>
<evidence type="ECO:0000256" key="3">
    <source>
        <dbReference type="SAM" id="Phobius"/>
    </source>
</evidence>
<dbReference type="GO" id="GO:0016788">
    <property type="term" value="F:hydrolase activity, acting on ester bonds"/>
    <property type="evidence" value="ECO:0007669"/>
    <property type="project" value="UniProtKB-ARBA"/>
</dbReference>
<gene>
    <name evidence="5" type="ORF">FA048_16135</name>
</gene>
<dbReference type="CDD" id="cd01821">
    <property type="entry name" value="Rhamnogalacturan_acetylesterase_like"/>
    <property type="match status" value="1"/>
</dbReference>
<name>A0A4U1CKL3_9SPHI</name>
<evidence type="ECO:0000256" key="1">
    <source>
        <dbReference type="ARBA" id="ARBA00008668"/>
    </source>
</evidence>
<dbReference type="EMBL" id="SWBR01000004">
    <property type="protein sequence ID" value="TKC06729.1"/>
    <property type="molecule type" value="Genomic_DNA"/>
</dbReference>
<dbReference type="InterPro" id="IPR037459">
    <property type="entry name" value="RhgT-like"/>
</dbReference>
<dbReference type="PANTHER" id="PTHR43695:SF1">
    <property type="entry name" value="RHAMNOGALACTURONAN ACETYLESTERASE"/>
    <property type="match status" value="1"/>
</dbReference>
<feature type="transmembrane region" description="Helical" evidence="3">
    <location>
        <begin position="20"/>
        <end position="36"/>
    </location>
</feature>